<name>A0A7K3WV92_9FLAO</name>
<evidence type="ECO:0000256" key="2">
    <source>
        <dbReference type="SAM" id="SignalP"/>
    </source>
</evidence>
<protein>
    <submittedName>
        <fullName evidence="4">Prolyl oligopeptidase family serine peptidase</fullName>
    </submittedName>
</protein>
<dbReference type="PANTHER" id="PTHR43037:SF1">
    <property type="entry name" value="BLL1128 PROTEIN"/>
    <property type="match status" value="1"/>
</dbReference>
<evidence type="ECO:0000259" key="3">
    <source>
        <dbReference type="Pfam" id="PF02230"/>
    </source>
</evidence>
<keyword evidence="1 2" id="KW-0732">Signal</keyword>
<dbReference type="Gene3D" id="3.40.50.1820">
    <property type="entry name" value="alpha/beta hydrolase"/>
    <property type="match status" value="1"/>
</dbReference>
<dbReference type="Proteomes" id="UP000486602">
    <property type="component" value="Unassembled WGS sequence"/>
</dbReference>
<accession>A0A7K3WV92</accession>
<reference evidence="4 5" key="1">
    <citation type="submission" date="2020-02" db="EMBL/GenBank/DDBJ databases">
        <title>Out from the shadows clarifying the taxonomy of the family Cryomorphaceae and related taxa by utilizing the GTDB taxonomic framework.</title>
        <authorList>
            <person name="Bowman J.P."/>
        </authorList>
    </citation>
    <scope>NUCLEOTIDE SEQUENCE [LARGE SCALE GENOMIC DNA]</scope>
    <source>
        <strain evidence="4 5">QSSC 1-22</strain>
    </source>
</reference>
<gene>
    <name evidence="4" type="ORF">G3O08_13890</name>
</gene>
<evidence type="ECO:0000313" key="5">
    <source>
        <dbReference type="Proteomes" id="UP000486602"/>
    </source>
</evidence>
<evidence type="ECO:0000313" key="4">
    <source>
        <dbReference type="EMBL" id="NEN24595.1"/>
    </source>
</evidence>
<dbReference type="AlphaFoldDB" id="A0A7K3WV92"/>
<proteinExistence type="predicted"/>
<evidence type="ECO:0000256" key="1">
    <source>
        <dbReference type="ARBA" id="ARBA00022729"/>
    </source>
</evidence>
<dbReference type="PANTHER" id="PTHR43037">
    <property type="entry name" value="UNNAMED PRODUCT-RELATED"/>
    <property type="match status" value="1"/>
</dbReference>
<dbReference type="Pfam" id="PF02230">
    <property type="entry name" value="Abhydrolase_2"/>
    <property type="match status" value="1"/>
</dbReference>
<feature type="domain" description="Phospholipase/carboxylesterase/thioesterase" evidence="3">
    <location>
        <begin position="48"/>
        <end position="240"/>
    </location>
</feature>
<dbReference type="SUPFAM" id="SSF53474">
    <property type="entry name" value="alpha/beta-Hydrolases"/>
    <property type="match status" value="1"/>
</dbReference>
<dbReference type="InterPro" id="IPR003140">
    <property type="entry name" value="PLipase/COase/thioEstase"/>
</dbReference>
<organism evidence="4 5">
    <name type="scientific">Cryomorpha ignava</name>
    <dbReference type="NCBI Taxonomy" id="101383"/>
    <lineage>
        <taxon>Bacteria</taxon>
        <taxon>Pseudomonadati</taxon>
        <taxon>Bacteroidota</taxon>
        <taxon>Flavobacteriia</taxon>
        <taxon>Flavobacteriales</taxon>
        <taxon>Cryomorphaceae</taxon>
        <taxon>Cryomorpha</taxon>
    </lineage>
</organism>
<dbReference type="GO" id="GO:0016787">
    <property type="term" value="F:hydrolase activity"/>
    <property type="evidence" value="ECO:0007669"/>
    <property type="project" value="InterPro"/>
</dbReference>
<feature type="chain" id="PRO_5029692691" evidence="2">
    <location>
        <begin position="21"/>
        <end position="259"/>
    </location>
</feature>
<sequence length="259" mass="28402">MNKLLLGVLGFTLTSLFAQAQTYNSGSFSYHGDPLPYRYLKPVIDENQKLPLVIFLHGAGERGSDNEMQLIHGSKLFSDSLSEYPALVIFPQCDKESYWPNVNIIQTETGINFQFEADLLPDSPLQLVDLMIDSLIQSGIVDTNRIYVGGLSMGGMGAYALVAANPDLFAAAFAICGGGNTEVASRYSRKTPFWIFHGALDDIVPVEYANVMNAALTDAGGNPILTIYPKANHNSWDSAFAEPELLKWLFAHNKSTTKQ</sequence>
<dbReference type="InterPro" id="IPR029058">
    <property type="entry name" value="AB_hydrolase_fold"/>
</dbReference>
<dbReference type="InterPro" id="IPR050955">
    <property type="entry name" value="Plant_Biomass_Hydrol_Est"/>
</dbReference>
<keyword evidence="5" id="KW-1185">Reference proteome</keyword>
<comment type="caution">
    <text evidence="4">The sequence shown here is derived from an EMBL/GenBank/DDBJ whole genome shotgun (WGS) entry which is preliminary data.</text>
</comment>
<dbReference type="EMBL" id="JAAGVY010000029">
    <property type="protein sequence ID" value="NEN24595.1"/>
    <property type="molecule type" value="Genomic_DNA"/>
</dbReference>
<feature type="signal peptide" evidence="2">
    <location>
        <begin position="1"/>
        <end position="20"/>
    </location>
</feature>